<dbReference type="PANTHER" id="PTHR10015">
    <property type="entry name" value="HEAT SHOCK TRANSCRIPTION FACTOR"/>
    <property type="match status" value="1"/>
</dbReference>
<evidence type="ECO:0000256" key="2">
    <source>
        <dbReference type="ARBA" id="ARBA00023016"/>
    </source>
</evidence>
<dbReference type="PANTHER" id="PTHR10015:SF358">
    <property type="entry name" value="HSF-TYPE DNA-BINDING DOMAIN-CONTAINING PROTEIN"/>
    <property type="match status" value="1"/>
</dbReference>
<keyword evidence="4" id="KW-0539">Nucleus</keyword>
<keyword evidence="3" id="KW-0238">DNA-binding</keyword>
<organism evidence="8 9">
    <name type="scientific">Brassica napus</name>
    <name type="common">Rape</name>
    <dbReference type="NCBI Taxonomy" id="3708"/>
    <lineage>
        <taxon>Eukaryota</taxon>
        <taxon>Viridiplantae</taxon>
        <taxon>Streptophyta</taxon>
        <taxon>Embryophyta</taxon>
        <taxon>Tracheophyta</taxon>
        <taxon>Spermatophyta</taxon>
        <taxon>Magnoliopsida</taxon>
        <taxon>eudicotyledons</taxon>
        <taxon>Gunneridae</taxon>
        <taxon>Pentapetalae</taxon>
        <taxon>rosids</taxon>
        <taxon>malvids</taxon>
        <taxon>Brassicales</taxon>
        <taxon>Brassicaceae</taxon>
        <taxon>Brassiceae</taxon>
        <taxon>Brassica</taxon>
    </lineage>
</organism>
<dbReference type="SMART" id="SM00415">
    <property type="entry name" value="HSF"/>
    <property type="match status" value="2"/>
</dbReference>
<comment type="similarity">
    <text evidence="5">Belongs to the HSF family.</text>
</comment>
<proteinExistence type="inferred from homology"/>
<feature type="coiled-coil region" evidence="6">
    <location>
        <begin position="101"/>
        <end position="128"/>
    </location>
</feature>
<keyword evidence="9" id="KW-1185">Reference proteome</keyword>
<evidence type="ECO:0000256" key="5">
    <source>
        <dbReference type="RuleBase" id="RU004020"/>
    </source>
</evidence>
<dbReference type="InterPro" id="IPR036388">
    <property type="entry name" value="WH-like_DNA-bd_sf"/>
</dbReference>
<evidence type="ECO:0000313" key="9">
    <source>
        <dbReference type="Proteomes" id="UP000824890"/>
    </source>
</evidence>
<evidence type="ECO:0000256" key="3">
    <source>
        <dbReference type="ARBA" id="ARBA00023125"/>
    </source>
</evidence>
<dbReference type="EMBL" id="JAGKQM010000004">
    <property type="protein sequence ID" value="KAH0929318.1"/>
    <property type="molecule type" value="Genomic_DNA"/>
</dbReference>
<feature type="domain" description="HSF-type DNA-binding" evidence="7">
    <location>
        <begin position="349"/>
        <end position="451"/>
    </location>
</feature>
<evidence type="ECO:0000256" key="1">
    <source>
        <dbReference type="ARBA" id="ARBA00004123"/>
    </source>
</evidence>
<dbReference type="SUPFAM" id="SSF46785">
    <property type="entry name" value="Winged helix' DNA-binding domain"/>
    <property type="match status" value="2"/>
</dbReference>
<dbReference type="InterPro" id="IPR000232">
    <property type="entry name" value="HSF_DNA-bd"/>
</dbReference>
<accession>A0ABQ8DKN7</accession>
<comment type="subcellular location">
    <subcellularLocation>
        <location evidence="1">Nucleus</location>
    </subcellularLocation>
</comment>
<keyword evidence="2" id="KW-0346">Stress response</keyword>
<dbReference type="Proteomes" id="UP000824890">
    <property type="component" value="Unassembled WGS sequence"/>
</dbReference>
<reference evidence="8 9" key="1">
    <citation type="submission" date="2021-05" db="EMBL/GenBank/DDBJ databases">
        <title>Genome Assembly of Synthetic Allotetraploid Brassica napus Reveals Homoeologous Exchanges between Subgenomes.</title>
        <authorList>
            <person name="Davis J.T."/>
        </authorList>
    </citation>
    <scope>NUCLEOTIDE SEQUENCE [LARGE SCALE GENOMIC DNA]</scope>
    <source>
        <strain evidence="9">cv. Da-Ae</strain>
        <tissue evidence="8">Seedling</tissue>
    </source>
</reference>
<keyword evidence="6" id="KW-0175">Coiled coil</keyword>
<dbReference type="Pfam" id="PF00447">
    <property type="entry name" value="HSF_DNA-bind"/>
    <property type="match status" value="2"/>
</dbReference>
<comment type="caution">
    <text evidence="8">The sequence shown here is derived from an EMBL/GenBank/DDBJ whole genome shotgun (WGS) entry which is preliminary data.</text>
</comment>
<evidence type="ECO:0000256" key="4">
    <source>
        <dbReference type="ARBA" id="ARBA00023242"/>
    </source>
</evidence>
<sequence length="754" mass="87228">MVRKLSTSSFYIQLYQIIDDRSSDQIISWNKSNNNSFIVWDLKKLRSNILPKSSSVLGKNMTEFIAKLRSHGFKTVVKGPGELEFSHDDLERGPLMKKMMVKALSERIERFDAQIKSMKCRLKAKEASLKVENLFQNLQDRDKVKDLALRYIQLDEAKRRKKSVNLYEFLNKNKDKKTMINKKAKRNVEELKYPISDHYSPHQINQLIHSLELSYSTLQERRRFLAAKANLEDRQHSLNPSHFTQESVLKNQELCVNDKNSNNFQHLCNMMCMGNINNVQHPWLSNAHPPELQEPNQLMQRELNYGFDQNMCMSDTTNSFSVVDPCLPNMLPDDFCFDFQDPYGGNMVGNPSFSQDFFPDMSSSYIVDDCSSDQIISWNKSNNNSFIVWDLKKLRSDILSKYSSVLGRNLTEFIAKLRSHGFRSVVKGPGELEFSHDDFARSPLVKKMMVKALSERIEKFDAQIKAMKCRLKAKKATLNVENLFQNLHKVRSLALRYIQLDQAKIRKKSVNLHEFLNKMEDKKTMLHKFKKRAKKNVEVLKYPISVHYSPDQINQLIQSLELSYSKLQERHRFLAAKKQNESLNPNQFKQLPQESVLKNHEVCVNDQNNNFQHLCVSAVQESGGSDYQLMMPYSGGYDQSMCTVNNFQDPCVSNIQDYSVFPPELQESVSNYAFNQLMQHELFGFDQNMCMGDTTNSFNVVDPCLSDDFCFDFQDPYGANMVGNPSFSQDFYPDMSSSSVDENRLLQASTLPSL</sequence>
<protein>
    <recommendedName>
        <fullName evidence="7">HSF-type DNA-binding domain-containing protein</fullName>
    </recommendedName>
</protein>
<feature type="domain" description="HSF-type DNA-binding" evidence="7">
    <location>
        <begin position="6"/>
        <end position="102"/>
    </location>
</feature>
<evidence type="ECO:0000259" key="7">
    <source>
        <dbReference type="SMART" id="SM00415"/>
    </source>
</evidence>
<evidence type="ECO:0000256" key="6">
    <source>
        <dbReference type="SAM" id="Coils"/>
    </source>
</evidence>
<dbReference type="InterPro" id="IPR036390">
    <property type="entry name" value="WH_DNA-bd_sf"/>
</dbReference>
<dbReference type="Gene3D" id="1.10.10.10">
    <property type="entry name" value="Winged helix-like DNA-binding domain superfamily/Winged helix DNA-binding domain"/>
    <property type="match status" value="2"/>
</dbReference>
<name>A0ABQ8DKN7_BRANA</name>
<evidence type="ECO:0000313" key="8">
    <source>
        <dbReference type="EMBL" id="KAH0929318.1"/>
    </source>
</evidence>
<gene>
    <name evidence="8" type="ORF">HID58_015045</name>
</gene>